<dbReference type="RefSeq" id="WP_162856845.1">
    <property type="nucleotide sequence ID" value="NZ_CP038145.1"/>
</dbReference>
<comment type="pathway">
    <text evidence="3">Quinol/quinone metabolism; 1,4-dihydroxy-2-naphthoate biosynthesis; 1,4-dihydroxy-2-naphthoate from chorismate: step 3/7.</text>
</comment>
<feature type="domain" description="AB hydrolase-1" evidence="4">
    <location>
        <begin position="13"/>
        <end position="241"/>
    </location>
</feature>
<dbReference type="SUPFAM" id="SSF53474">
    <property type="entry name" value="alpha/beta-Hydrolases"/>
    <property type="match status" value="1"/>
</dbReference>
<proteinExistence type="inferred from homology"/>
<sequence length="254" mass="28945">MLASTWHNTSGIPVVFIHGFLGSQQDWDDVLAILQNFPQIRPLVIDLPYHNQSQHIPCESFEEMRALLALTFQSLGHEHFYIVGYSLGGRLALDYAMNVGNPYLKGILLEGTNIGLSSSQERVERWQNDCRWAERFSQEPLKDVLADWYQQAVFAHLTPNQRAVLVEKRSKNNGQDLAKMLKATSLAKQTYVSSTQIQAYSGKITFIIGEQDQKFRQMIETYSLPYCLVANAGHNAHSENPQEFVQKLIQFILN</sequence>
<dbReference type="EC" id="4.2.99.20" evidence="3"/>
<dbReference type="UniPathway" id="UPA01057">
    <property type="reaction ID" value="UER00900"/>
</dbReference>
<evidence type="ECO:0000313" key="6">
    <source>
        <dbReference type="Proteomes" id="UP000294444"/>
    </source>
</evidence>
<keyword evidence="6" id="KW-1185">Reference proteome</keyword>
<comment type="subunit">
    <text evidence="3">Monomer.</text>
</comment>
<dbReference type="KEGG" id="aio:EXH44_07065"/>
<accession>A0A4P7CL63</accession>
<dbReference type="PANTHER" id="PTHR42916">
    <property type="entry name" value="2-SUCCINYL-5-ENOLPYRUVYL-6-HYDROXY-3-CYCLOHEXENE-1-CARBOXYLATE SYNTHASE"/>
    <property type="match status" value="1"/>
</dbReference>
<comment type="pathway">
    <text evidence="3">Quinol/quinone metabolism; menaquinone biosynthesis.</text>
</comment>
<evidence type="ECO:0000259" key="4">
    <source>
        <dbReference type="Pfam" id="PF00561"/>
    </source>
</evidence>
<dbReference type="HAMAP" id="MF_01660">
    <property type="entry name" value="MenH"/>
    <property type="match status" value="1"/>
</dbReference>
<dbReference type="Pfam" id="PF00561">
    <property type="entry name" value="Abhydrolase_1"/>
    <property type="match status" value="1"/>
</dbReference>
<dbReference type="UniPathway" id="UPA00079"/>
<dbReference type="InterPro" id="IPR000073">
    <property type="entry name" value="AB_hydrolase_1"/>
</dbReference>
<dbReference type="EMBL" id="CP038145">
    <property type="protein sequence ID" value="QBQ64011.1"/>
    <property type="molecule type" value="Genomic_DNA"/>
</dbReference>
<name>A0A4P7CL63_9PAST</name>
<dbReference type="Proteomes" id="UP000294444">
    <property type="component" value="Chromosome"/>
</dbReference>
<keyword evidence="1 3" id="KW-0474">Menaquinone biosynthesis</keyword>
<dbReference type="InterPro" id="IPR029058">
    <property type="entry name" value="AB_hydrolase_fold"/>
</dbReference>
<comment type="catalytic activity">
    <reaction evidence="3">
        <text>5-enolpyruvoyl-6-hydroxy-2-succinyl-cyclohex-3-ene-1-carboxylate = (1R,6R)-6-hydroxy-2-succinyl-cyclohexa-2,4-diene-1-carboxylate + pyruvate</text>
        <dbReference type="Rhea" id="RHEA:25597"/>
        <dbReference type="ChEBI" id="CHEBI:15361"/>
        <dbReference type="ChEBI" id="CHEBI:58689"/>
        <dbReference type="ChEBI" id="CHEBI:58818"/>
        <dbReference type="EC" id="4.2.99.20"/>
    </reaction>
</comment>
<dbReference type="NCBIfam" id="NF008340">
    <property type="entry name" value="PRK11126.1"/>
    <property type="match status" value="1"/>
</dbReference>
<dbReference type="GO" id="GO:0009234">
    <property type="term" value="P:menaquinone biosynthetic process"/>
    <property type="evidence" value="ECO:0007669"/>
    <property type="project" value="UniProtKB-UniRule"/>
</dbReference>
<gene>
    <name evidence="3 5" type="primary">menH</name>
    <name evidence="5" type="ORF">EXH44_07065</name>
</gene>
<keyword evidence="2 3" id="KW-0456">Lyase</keyword>
<evidence type="ECO:0000256" key="3">
    <source>
        <dbReference type="HAMAP-Rule" id="MF_01660"/>
    </source>
</evidence>
<comment type="similarity">
    <text evidence="3">Belongs to the AB hydrolase superfamily. MenH family.</text>
</comment>
<evidence type="ECO:0000256" key="1">
    <source>
        <dbReference type="ARBA" id="ARBA00022428"/>
    </source>
</evidence>
<dbReference type="NCBIfam" id="TIGR03695">
    <property type="entry name" value="menH_SHCHC"/>
    <property type="match status" value="1"/>
</dbReference>
<evidence type="ECO:0000256" key="2">
    <source>
        <dbReference type="ARBA" id="ARBA00023239"/>
    </source>
</evidence>
<protein>
    <recommendedName>
        <fullName evidence="3">Putative 2-succinyl-6-hydroxy-2,4-cyclohexadiene-1-carboxylate synthase</fullName>
        <shortName evidence="3">SHCHC synthase</shortName>
        <ecNumber evidence="3">4.2.99.20</ecNumber>
    </recommendedName>
</protein>
<reference evidence="5 6" key="1">
    <citation type="submission" date="2019-03" db="EMBL/GenBank/DDBJ databases">
        <authorList>
            <person name="Che Y."/>
            <person name="Zhou L."/>
        </authorList>
    </citation>
    <scope>NUCLEOTIDE SEQUENCE [LARGE SCALE GENOMIC DNA]</scope>
    <source>
        <strain evidence="5 6">AIFJ1607</strain>
    </source>
</reference>
<evidence type="ECO:0000313" key="5">
    <source>
        <dbReference type="EMBL" id="QBQ64011.1"/>
    </source>
</evidence>
<dbReference type="AlphaFoldDB" id="A0A4P7CL63"/>
<dbReference type="Gene3D" id="3.40.50.1820">
    <property type="entry name" value="alpha/beta hydrolase"/>
    <property type="match status" value="1"/>
</dbReference>
<comment type="function">
    <text evidence="3">Catalyzes a proton abstraction reaction that results in 2,5-elimination of pyruvate from 2-succinyl-5-enolpyruvyl-6-hydroxy-3-cyclohexene-1-carboxylate (SEPHCHC) and the formation of 2-succinyl-6-hydroxy-2,4-cyclohexadiene-1-carboxylate (SHCHC).</text>
</comment>
<organism evidence="5 6">
    <name type="scientific">Actinobacillus indolicus</name>
    <dbReference type="NCBI Taxonomy" id="51049"/>
    <lineage>
        <taxon>Bacteria</taxon>
        <taxon>Pseudomonadati</taxon>
        <taxon>Pseudomonadota</taxon>
        <taxon>Gammaproteobacteria</taxon>
        <taxon>Pasteurellales</taxon>
        <taxon>Pasteurellaceae</taxon>
        <taxon>Actinobacillus</taxon>
    </lineage>
</organism>
<dbReference type="GO" id="GO:0070205">
    <property type="term" value="F:2-succinyl-6-hydroxy-2,4-cyclohexadiene-1-carboxylate synthase activity"/>
    <property type="evidence" value="ECO:0007669"/>
    <property type="project" value="UniProtKB-UniRule"/>
</dbReference>
<dbReference type="InterPro" id="IPR022485">
    <property type="entry name" value="SHCHC_synthase_MenH"/>
</dbReference>
<dbReference type="PANTHER" id="PTHR42916:SF1">
    <property type="entry name" value="PROTEIN PHYLLO, CHLOROPLASTIC"/>
    <property type="match status" value="1"/>
</dbReference>